<evidence type="ECO:0000313" key="3">
    <source>
        <dbReference type="Proteomes" id="UP000549616"/>
    </source>
</evidence>
<reference evidence="2 3" key="1">
    <citation type="submission" date="2020-07" db="EMBL/GenBank/DDBJ databases">
        <title>Sequencing the genomes of 1000 actinobacteria strains.</title>
        <authorList>
            <person name="Klenk H.-P."/>
        </authorList>
    </citation>
    <scope>NUCLEOTIDE SEQUENCE [LARGE SCALE GENOMIC DNA]</scope>
    <source>
        <strain evidence="2 3">DSM 104006</strain>
    </source>
</reference>
<dbReference type="EMBL" id="JACCFK010000001">
    <property type="protein sequence ID" value="NYI91723.1"/>
    <property type="molecule type" value="Genomic_DNA"/>
</dbReference>
<feature type="compositionally biased region" description="Low complexity" evidence="1">
    <location>
        <begin position="99"/>
        <end position="115"/>
    </location>
</feature>
<dbReference type="AlphaFoldDB" id="A0A853B8T3"/>
<comment type="caution">
    <text evidence="2">The sequence shown here is derived from an EMBL/GenBank/DDBJ whole genome shotgun (WGS) entry which is preliminary data.</text>
</comment>
<feature type="region of interest" description="Disordered" evidence="1">
    <location>
        <begin position="18"/>
        <end position="56"/>
    </location>
</feature>
<evidence type="ECO:0000313" key="2">
    <source>
        <dbReference type="EMBL" id="NYI91723.1"/>
    </source>
</evidence>
<organism evidence="2 3">
    <name type="scientific">Amycolatopsis endophytica</name>
    <dbReference type="NCBI Taxonomy" id="860233"/>
    <lineage>
        <taxon>Bacteria</taxon>
        <taxon>Bacillati</taxon>
        <taxon>Actinomycetota</taxon>
        <taxon>Actinomycetes</taxon>
        <taxon>Pseudonocardiales</taxon>
        <taxon>Pseudonocardiaceae</taxon>
        <taxon>Amycolatopsis</taxon>
    </lineage>
</organism>
<accession>A0A853B8T3</accession>
<dbReference type="Proteomes" id="UP000549616">
    <property type="component" value="Unassembled WGS sequence"/>
</dbReference>
<gene>
    <name evidence="2" type="ORF">HNR02_005046</name>
</gene>
<feature type="region of interest" description="Disordered" evidence="1">
    <location>
        <begin position="77"/>
        <end position="131"/>
    </location>
</feature>
<name>A0A853B8T3_9PSEU</name>
<sequence length="269" mass="29099">MVLCRCPLLPIVTTRDAGMPVSRSSTRPMNAKGPRWFTAMVDPKPSPVTSYRTRKPPTLFTSRSRWSYSSCSRRAAARTDASDAKSTSSVRTTAPGEPPQMRSAAAAARPASRQANTRWAPRRASASAIAKPSPVLAPVTRTVRPCWAGMSSKDQRCRVTDTPSTLYVAIAIAGKDRTFGIAVHLRPSTRTSQWMDGCPSAPCCTSACPGAARWQRKSWCWRPMSHAPAPLRPAAGSRCRSRSGPVKGFEDYCPVQAVAPRGGATPTRR</sequence>
<proteinExistence type="predicted"/>
<evidence type="ECO:0000256" key="1">
    <source>
        <dbReference type="SAM" id="MobiDB-lite"/>
    </source>
</evidence>
<protein>
    <submittedName>
        <fullName evidence="2">Uncharacterized protein</fullName>
    </submittedName>
</protein>
<keyword evidence="3" id="KW-1185">Reference proteome</keyword>